<dbReference type="AlphaFoldDB" id="E1IDV5"/>
<dbReference type="SUPFAM" id="SSF50978">
    <property type="entry name" value="WD40 repeat-like"/>
    <property type="match status" value="1"/>
</dbReference>
<keyword evidence="7" id="KW-1185">Reference proteome</keyword>
<dbReference type="InterPro" id="IPR001680">
    <property type="entry name" value="WD40_rpt"/>
</dbReference>
<feature type="repeat" description="WD" evidence="3">
    <location>
        <begin position="469"/>
        <end position="510"/>
    </location>
</feature>
<dbReference type="PANTHER" id="PTHR19848">
    <property type="entry name" value="WD40 REPEAT PROTEIN"/>
    <property type="match status" value="1"/>
</dbReference>
<feature type="compositionally biased region" description="Pro residues" evidence="4">
    <location>
        <begin position="54"/>
        <end position="71"/>
    </location>
</feature>
<feature type="repeat" description="WD" evidence="3">
    <location>
        <begin position="347"/>
        <end position="378"/>
    </location>
</feature>
<keyword evidence="1 3" id="KW-0853">WD repeat</keyword>
<organism evidence="6 7">
    <name type="scientific">Oscillochloris trichoides DG-6</name>
    <dbReference type="NCBI Taxonomy" id="765420"/>
    <lineage>
        <taxon>Bacteria</taxon>
        <taxon>Bacillati</taxon>
        <taxon>Chloroflexota</taxon>
        <taxon>Chloroflexia</taxon>
        <taxon>Chloroflexales</taxon>
        <taxon>Chloroflexineae</taxon>
        <taxon>Oscillochloridaceae</taxon>
        <taxon>Oscillochloris</taxon>
    </lineage>
</organism>
<dbReference type="PROSITE" id="PS51257">
    <property type="entry name" value="PROKAR_LIPOPROTEIN"/>
    <property type="match status" value="1"/>
</dbReference>
<dbReference type="PROSITE" id="PS00678">
    <property type="entry name" value="WD_REPEATS_1"/>
    <property type="match status" value="1"/>
</dbReference>
<dbReference type="CDD" id="cd00200">
    <property type="entry name" value="WD40"/>
    <property type="match status" value="1"/>
</dbReference>
<evidence type="ECO:0000256" key="3">
    <source>
        <dbReference type="PROSITE-ProRule" id="PRU00221"/>
    </source>
</evidence>
<comment type="caution">
    <text evidence="6">The sequence shown here is derived from an EMBL/GenBank/DDBJ whole genome shotgun (WGS) entry which is preliminary data.</text>
</comment>
<accession>E1IDV5</accession>
<feature type="signal peptide" evidence="5">
    <location>
        <begin position="1"/>
        <end position="18"/>
    </location>
</feature>
<gene>
    <name evidence="6" type="ORF">OSCT_1506</name>
</gene>
<evidence type="ECO:0000256" key="5">
    <source>
        <dbReference type="SAM" id="SignalP"/>
    </source>
</evidence>
<reference evidence="6 7" key="1">
    <citation type="journal article" date="2011" name="J. Bacteriol.">
        <title>Draft genome sequence of the anoxygenic filamentous phototrophic bacterium Oscillochloris trichoides subsp. DG-6.</title>
        <authorList>
            <person name="Kuznetsov B.B."/>
            <person name="Ivanovsky R.N."/>
            <person name="Keppen O.I."/>
            <person name="Sukhacheva M.V."/>
            <person name="Bumazhkin B.K."/>
            <person name="Patutina E.O."/>
            <person name="Beletsky A.V."/>
            <person name="Mardanov A.V."/>
            <person name="Baslerov R.V."/>
            <person name="Panteleeva A.N."/>
            <person name="Kolganova T.V."/>
            <person name="Ravin N.V."/>
            <person name="Skryabin K.G."/>
        </authorList>
    </citation>
    <scope>NUCLEOTIDE SEQUENCE [LARGE SCALE GENOMIC DNA]</scope>
    <source>
        <strain evidence="6 7">DG-6</strain>
    </source>
</reference>
<dbReference type="InterPro" id="IPR020472">
    <property type="entry name" value="WD40_PAC1"/>
</dbReference>
<dbReference type="InterPro" id="IPR011047">
    <property type="entry name" value="Quinoprotein_ADH-like_sf"/>
</dbReference>
<dbReference type="InterPro" id="IPR036322">
    <property type="entry name" value="WD40_repeat_dom_sf"/>
</dbReference>
<dbReference type="EMBL" id="ADVR01000047">
    <property type="protein sequence ID" value="EFO80624.1"/>
    <property type="molecule type" value="Genomic_DNA"/>
</dbReference>
<dbReference type="OrthoDB" id="136407at2"/>
<dbReference type="SMART" id="SM00320">
    <property type="entry name" value="WD40"/>
    <property type="match status" value="8"/>
</dbReference>
<proteinExistence type="predicted"/>
<dbReference type="Proteomes" id="UP000054010">
    <property type="component" value="Unassembled WGS sequence"/>
</dbReference>
<keyword evidence="5" id="KW-0732">Signal</keyword>
<dbReference type="Pfam" id="PF00400">
    <property type="entry name" value="WD40"/>
    <property type="match status" value="5"/>
</dbReference>
<feature type="compositionally biased region" description="Low complexity" evidence="4">
    <location>
        <begin position="26"/>
        <end position="53"/>
    </location>
</feature>
<evidence type="ECO:0000256" key="2">
    <source>
        <dbReference type="ARBA" id="ARBA00022737"/>
    </source>
</evidence>
<name>E1IDV5_9CHLR</name>
<feature type="region of interest" description="Disordered" evidence="4">
    <location>
        <begin position="22"/>
        <end position="74"/>
    </location>
</feature>
<evidence type="ECO:0000313" key="6">
    <source>
        <dbReference type="EMBL" id="EFO80624.1"/>
    </source>
</evidence>
<dbReference type="PROSITE" id="PS50294">
    <property type="entry name" value="WD_REPEATS_REGION"/>
    <property type="match status" value="4"/>
</dbReference>
<dbReference type="InterPro" id="IPR015943">
    <property type="entry name" value="WD40/YVTN_repeat-like_dom_sf"/>
</dbReference>
<evidence type="ECO:0000256" key="1">
    <source>
        <dbReference type="ARBA" id="ARBA00022574"/>
    </source>
</evidence>
<dbReference type="PROSITE" id="PS50082">
    <property type="entry name" value="WD_REPEATS_2"/>
    <property type="match status" value="4"/>
</dbReference>
<evidence type="ECO:0000256" key="4">
    <source>
        <dbReference type="SAM" id="MobiDB-lite"/>
    </source>
</evidence>
<dbReference type="eggNOG" id="COG2319">
    <property type="taxonomic scope" value="Bacteria"/>
</dbReference>
<protein>
    <submittedName>
        <fullName evidence="6">G-protein beta WD-40 repeats containing protein, putative</fullName>
    </submittedName>
</protein>
<feature type="repeat" description="WD" evidence="3">
    <location>
        <begin position="427"/>
        <end position="468"/>
    </location>
</feature>
<keyword evidence="2" id="KW-0677">Repeat</keyword>
<sequence length="666" mass="68900">MPHRILLIILLLLLSACAAPPPPPDAALSPSPAPLLEETPTSLPTPQPTLVVPTPTPLPTPPPPLPSPTPGGPLSRVAAWGAGVPLAATYLPDGQSMVVLRPLALELRAATRLADLRWRVPLATPPSALAVTPDGSTLAVSVAAVVDLYATEDGRFLGRIPGLGSPIAAIAISPDGRLLAAAQADQIVSLWDVAERSNLTTLRLPLDEAGMIVPGSFTSVAFSPDNQFLAAGDDGGNVGVWAMSDLVALQVLSVGVRVVSDVAFAPNSQQIAAASEGWRSEPGAIWIWDVATGEEKHWLGIADATRFLAPAQRLAFRPDGAEVLMGLADGSLLRWRLADTSTLAQELVGHTAAITALAMAQDGRILTAARDGSLRTWNPDGSPADTLSDAGAIVALALSSDGSLIVSGDEGGQISIRQPDATLITQIQSPGGSLRTLALSPDASLLASGSADGTLRLWALPSGELQSELPGHEGSIFSLAFSPDGQRVATVGDDGTLRLWRISGAAERVTPVLQSDGISATALYHVAFAPDGQQIAVASSAGEISLWRSADLTQIERRSIEPDRALQLSFTPQNNLLARTASGKILAWAAGSPVALLDTHVGSYALLGDAGLVTLGGGTFQVWRGPLSALARYAEVPVPGFNRLTANATTIVVGSSMGMIEVWAVR</sequence>
<evidence type="ECO:0000313" key="7">
    <source>
        <dbReference type="Proteomes" id="UP000054010"/>
    </source>
</evidence>
<dbReference type="STRING" id="765420.OSCT_1506"/>
<feature type="chain" id="PRO_5003146909" evidence="5">
    <location>
        <begin position="19"/>
        <end position="666"/>
    </location>
</feature>
<dbReference type="PANTHER" id="PTHR19848:SF8">
    <property type="entry name" value="F-BOX AND WD REPEAT DOMAIN CONTAINING 7"/>
    <property type="match status" value="1"/>
</dbReference>
<dbReference type="Gene3D" id="2.130.10.10">
    <property type="entry name" value="YVTN repeat-like/Quinoprotein amine dehydrogenase"/>
    <property type="match status" value="3"/>
</dbReference>
<dbReference type="PRINTS" id="PR00320">
    <property type="entry name" value="GPROTEINBRPT"/>
</dbReference>
<dbReference type="HOGENOM" id="CLU_412094_0_0_0"/>
<dbReference type="InterPro" id="IPR019775">
    <property type="entry name" value="WD40_repeat_CS"/>
</dbReference>
<dbReference type="SUPFAM" id="SSF50998">
    <property type="entry name" value="Quinoprotein alcohol dehydrogenase-like"/>
    <property type="match status" value="1"/>
</dbReference>
<feature type="repeat" description="WD" evidence="3">
    <location>
        <begin position="160"/>
        <end position="201"/>
    </location>
</feature>